<evidence type="ECO:0008006" key="4">
    <source>
        <dbReference type="Google" id="ProtNLM"/>
    </source>
</evidence>
<dbReference type="EnsemblPlants" id="AUR62009769-RA">
    <property type="protein sequence ID" value="AUR62009769-RA:cds"/>
    <property type="gene ID" value="AUR62009769"/>
</dbReference>
<feature type="chain" id="PRO_5030805449" description="AB hydrolase-1 domain-containing protein" evidence="1">
    <location>
        <begin position="16"/>
        <end position="412"/>
    </location>
</feature>
<feature type="signal peptide" evidence="1">
    <location>
        <begin position="1"/>
        <end position="15"/>
    </location>
</feature>
<organism evidence="2 3">
    <name type="scientific">Chenopodium quinoa</name>
    <name type="common">Quinoa</name>
    <dbReference type="NCBI Taxonomy" id="63459"/>
    <lineage>
        <taxon>Eukaryota</taxon>
        <taxon>Viridiplantae</taxon>
        <taxon>Streptophyta</taxon>
        <taxon>Embryophyta</taxon>
        <taxon>Tracheophyta</taxon>
        <taxon>Spermatophyta</taxon>
        <taxon>Magnoliopsida</taxon>
        <taxon>eudicotyledons</taxon>
        <taxon>Gunneridae</taxon>
        <taxon>Pentapetalae</taxon>
        <taxon>Caryophyllales</taxon>
        <taxon>Chenopodiaceae</taxon>
        <taxon>Chenopodioideae</taxon>
        <taxon>Atripliceae</taxon>
        <taxon>Chenopodium</taxon>
    </lineage>
</organism>
<name>A0A803LD30_CHEQI</name>
<dbReference type="PANTHER" id="PTHR45763:SF21">
    <property type="entry name" value="ALPHA_BETA-HYDROLASES SUPERFAMILY PROTEIN"/>
    <property type="match status" value="1"/>
</dbReference>
<reference evidence="2" key="1">
    <citation type="journal article" date="2017" name="Nature">
        <title>The genome of Chenopodium quinoa.</title>
        <authorList>
            <person name="Jarvis D.E."/>
            <person name="Ho Y.S."/>
            <person name="Lightfoot D.J."/>
            <person name="Schmoeckel S.M."/>
            <person name="Li B."/>
            <person name="Borm T.J.A."/>
            <person name="Ohyanagi H."/>
            <person name="Mineta K."/>
            <person name="Michell C.T."/>
            <person name="Saber N."/>
            <person name="Kharbatia N.M."/>
            <person name="Rupper R.R."/>
            <person name="Sharp A.R."/>
            <person name="Dally N."/>
            <person name="Boughton B.A."/>
            <person name="Woo Y.H."/>
            <person name="Gao G."/>
            <person name="Schijlen E.G.W.M."/>
            <person name="Guo X."/>
            <person name="Momin A.A."/>
            <person name="Negrao S."/>
            <person name="Al-Babili S."/>
            <person name="Gehring C."/>
            <person name="Roessner U."/>
            <person name="Jung C."/>
            <person name="Murphy K."/>
            <person name="Arold S.T."/>
            <person name="Gojobori T."/>
            <person name="van der Linden C.G."/>
            <person name="van Loo E.N."/>
            <person name="Jellen E.N."/>
            <person name="Maughan P.J."/>
            <person name="Tester M."/>
        </authorList>
    </citation>
    <scope>NUCLEOTIDE SEQUENCE [LARGE SCALE GENOMIC DNA]</scope>
    <source>
        <strain evidence="2">cv. PI 614886</strain>
    </source>
</reference>
<accession>A0A803LD30</accession>
<dbReference type="Gramene" id="AUR62009769-RA">
    <property type="protein sequence ID" value="AUR62009769-RA:cds"/>
    <property type="gene ID" value="AUR62009769"/>
</dbReference>
<evidence type="ECO:0000256" key="1">
    <source>
        <dbReference type="SAM" id="SignalP"/>
    </source>
</evidence>
<evidence type="ECO:0000313" key="2">
    <source>
        <dbReference type="EnsemblPlants" id="AUR62009769-RA:cds"/>
    </source>
</evidence>
<dbReference type="PANTHER" id="PTHR45763">
    <property type="entry name" value="HYDROLASE, ALPHA/BETA FOLD FAMILY PROTEIN, EXPRESSED-RELATED"/>
    <property type="match status" value="1"/>
</dbReference>
<dbReference type="InterPro" id="IPR029058">
    <property type="entry name" value="AB_hydrolase_fold"/>
</dbReference>
<sequence length="412" mass="46638">MFVQIAVSVVTVILGFVYKAIQPPPPKVCGSPGGPPVTSPRIKLSDGRHLSYREAGVNKDEAKHKIIVIHGFASSKDQSLPISQGLYEVLTTEKICQLPQMIIQIYVAVVTVLLGCIYKAIKPPPPKICGSPGGPPVTSPRIKLSDGRHLSYKEAGVNKDEAKHKIIVIHGFGSSKDQSLPITQELVEELKLYFLFYDRAGYGESDPYPNRSVKSEAYDIQELADALQLGSKLAGISLVVPFVNYWWPGFPCSGECFRGLRLQDQWTFRVARYAPWLFYWWMTQKWFPSYSLMSGDPSNFSRRDLEIMRNMPQDLEDKSRQQGDHESLHRDIMVGYGSWEFDILDLKNPFSGHGGSAHIWQGYEDKIVPFQMNRYISKKLQWIKYHEVPDGGHLVMCDQSIFESILRALLLE</sequence>
<keyword evidence="3" id="KW-1185">Reference proteome</keyword>
<proteinExistence type="predicted"/>
<dbReference type="SUPFAM" id="SSF53474">
    <property type="entry name" value="alpha/beta-Hydrolases"/>
    <property type="match status" value="1"/>
</dbReference>
<protein>
    <recommendedName>
        <fullName evidence="4">AB hydrolase-1 domain-containing protein</fullName>
    </recommendedName>
</protein>
<reference evidence="2" key="2">
    <citation type="submission" date="2021-03" db="UniProtKB">
        <authorList>
            <consortium name="EnsemblPlants"/>
        </authorList>
    </citation>
    <scope>IDENTIFICATION</scope>
</reference>
<dbReference type="AlphaFoldDB" id="A0A803LD30"/>
<dbReference type="Proteomes" id="UP000596660">
    <property type="component" value="Unplaced"/>
</dbReference>
<evidence type="ECO:0000313" key="3">
    <source>
        <dbReference type="Proteomes" id="UP000596660"/>
    </source>
</evidence>
<dbReference type="Gene3D" id="3.40.50.1820">
    <property type="entry name" value="alpha/beta hydrolase"/>
    <property type="match status" value="2"/>
</dbReference>
<keyword evidence="1" id="KW-0732">Signal</keyword>
<dbReference type="OMA" id="NMAIFCP"/>